<sequence length="460" mass="53309">MNRRLFNPKLEQLTREEIKQLQWKKLKFLLEHQYARNPFYRNLFDRHKIKPDDIHHFDDFRNKVPRISKQDLVADQQANPPFGSRTWMKKEQLIGLYMTSGTSGLGQEVYGRSRADQEYAGQTWAMGLHWSGVNRGDTCYNTWPGSAGQLAGPDSLTQSYVHLGVLSMHVGTQRSEDKLKMMLRFKPNQITIVPAYLTRLSVLCTEMGIDPRKEFPELKSIMLATECYSPAWVEKMEAFWGAKLFEMYGSTQQGGGLGFTCEHGVLHNGTRGHIHIFEHMSYVEVLNRETGEPVKPGEEGEIVLTNLDREAAPLIRFSTDDKVVFLPHHTCSCGRAFDAFEAGSIARYDDMIKIKAVNVWPAAIESILFHYDEVEEYRGKVYMEENGTEEVLITLEFKSFVSENRKREMLCLLEDQIRHKVGVRMKVTEAKESLPRFEFKVRRWTDERSKDRDRIFYTAK</sequence>
<dbReference type="Pfam" id="PF14535">
    <property type="entry name" value="AMP-binding_C_2"/>
    <property type="match status" value="1"/>
</dbReference>
<dbReference type="InterPro" id="IPR042099">
    <property type="entry name" value="ANL_N_sf"/>
</dbReference>
<dbReference type="RefSeq" id="WP_062410790.1">
    <property type="nucleotide sequence ID" value="NZ_CP013652.1"/>
</dbReference>
<dbReference type="OrthoDB" id="580775at2"/>
<keyword evidence="3" id="KW-0436">Ligase</keyword>
<dbReference type="Gene3D" id="3.30.300.30">
    <property type="match status" value="1"/>
</dbReference>
<feature type="domain" description="AMP-dependent synthetase/ligase" evidence="1">
    <location>
        <begin position="85"/>
        <end position="304"/>
    </location>
</feature>
<feature type="domain" description="AMP-dependent ligase C-terminal" evidence="2">
    <location>
        <begin position="357"/>
        <end position="448"/>
    </location>
</feature>
<gene>
    <name evidence="3" type="ORF">IJ22_51830</name>
</gene>
<dbReference type="EMBL" id="CP013652">
    <property type="protein sequence ID" value="ALS25442.1"/>
    <property type="molecule type" value="Genomic_DNA"/>
</dbReference>
<dbReference type="GO" id="GO:0016874">
    <property type="term" value="F:ligase activity"/>
    <property type="evidence" value="ECO:0007669"/>
    <property type="project" value="UniProtKB-KW"/>
</dbReference>
<protein>
    <submittedName>
        <fullName evidence="3">Phenylacetate-coenzyme A ligase</fullName>
    </submittedName>
</protein>
<dbReference type="PATRIC" id="fig|162209.4.peg.5479"/>
<dbReference type="STRING" id="162209.IJ22_51830"/>
<dbReference type="PANTHER" id="PTHR43845:SF1">
    <property type="entry name" value="BLR5969 PROTEIN"/>
    <property type="match status" value="1"/>
</dbReference>
<dbReference type="SUPFAM" id="SSF56801">
    <property type="entry name" value="Acetyl-CoA synthetase-like"/>
    <property type="match status" value="1"/>
</dbReference>
<dbReference type="InterPro" id="IPR000873">
    <property type="entry name" value="AMP-dep_synth/lig_dom"/>
</dbReference>
<keyword evidence="4" id="KW-1185">Reference proteome</keyword>
<dbReference type="KEGG" id="pnp:IJ22_51830"/>
<dbReference type="InterPro" id="IPR028154">
    <property type="entry name" value="AMP-dep_Lig_C"/>
</dbReference>
<evidence type="ECO:0000259" key="2">
    <source>
        <dbReference type="Pfam" id="PF14535"/>
    </source>
</evidence>
<dbReference type="InterPro" id="IPR045851">
    <property type="entry name" value="AMP-bd_C_sf"/>
</dbReference>
<accession>A0A0U2L5W7</accession>
<name>A0A0U2L5W7_9BACL</name>
<evidence type="ECO:0000259" key="1">
    <source>
        <dbReference type="Pfam" id="PF00501"/>
    </source>
</evidence>
<evidence type="ECO:0000313" key="4">
    <source>
        <dbReference type="Proteomes" id="UP000061660"/>
    </source>
</evidence>
<dbReference type="Proteomes" id="UP000061660">
    <property type="component" value="Chromosome"/>
</dbReference>
<dbReference type="Gene3D" id="3.40.50.12780">
    <property type="entry name" value="N-terminal domain of ligase-like"/>
    <property type="match status" value="1"/>
</dbReference>
<organism evidence="3 4">
    <name type="scientific">Paenibacillus naphthalenovorans</name>
    <dbReference type="NCBI Taxonomy" id="162209"/>
    <lineage>
        <taxon>Bacteria</taxon>
        <taxon>Bacillati</taxon>
        <taxon>Bacillota</taxon>
        <taxon>Bacilli</taxon>
        <taxon>Bacillales</taxon>
        <taxon>Paenibacillaceae</taxon>
        <taxon>Paenibacillus</taxon>
    </lineage>
</organism>
<dbReference type="PANTHER" id="PTHR43845">
    <property type="entry name" value="BLR5969 PROTEIN"/>
    <property type="match status" value="1"/>
</dbReference>
<proteinExistence type="predicted"/>
<reference evidence="4" key="1">
    <citation type="submission" date="2015-12" db="EMBL/GenBank/DDBJ databases">
        <title>Complete genome sequences of two moderately thermophilic Paenibacillus species.</title>
        <authorList>
            <person name="Butler R.III."/>
            <person name="Wang J."/>
            <person name="Stark B.C."/>
            <person name="Pombert J.-F."/>
        </authorList>
    </citation>
    <scope>NUCLEOTIDE SEQUENCE [LARGE SCALE GENOMIC DNA]</scope>
    <source>
        <strain evidence="4">32O-Y</strain>
    </source>
</reference>
<evidence type="ECO:0000313" key="3">
    <source>
        <dbReference type="EMBL" id="ALS25442.1"/>
    </source>
</evidence>
<dbReference type="Pfam" id="PF00501">
    <property type="entry name" value="AMP-binding"/>
    <property type="match status" value="1"/>
</dbReference>
<dbReference type="AlphaFoldDB" id="A0A0U2L5W7"/>
<reference evidence="3 4" key="2">
    <citation type="journal article" date="2016" name="Genome Announc.">
        <title>Complete Genome Sequences of Two Interactive Moderate Thermophiles, Paenibacillus napthalenovorans 32O-Y and Paenibacillus sp. 32O-W.</title>
        <authorList>
            <person name="Butler R.R.III."/>
            <person name="Wang J."/>
            <person name="Stark B.C."/>
            <person name="Pombert J.F."/>
        </authorList>
    </citation>
    <scope>NUCLEOTIDE SEQUENCE [LARGE SCALE GENOMIC DNA]</scope>
    <source>
        <strain evidence="3 4">32O-Y</strain>
    </source>
</reference>